<keyword evidence="2" id="KW-1185">Reference proteome</keyword>
<name>A0A2S5BBM7_9BASI</name>
<dbReference type="InterPro" id="IPR003719">
    <property type="entry name" value="Phenazine_PhzF-like"/>
</dbReference>
<comment type="caution">
    <text evidence="1">The sequence shown here is derived from an EMBL/GenBank/DDBJ whole genome shotgun (WGS) entry which is preliminary data.</text>
</comment>
<sequence length="107" mass="11398">MTLKDGHRRRLRILEATPIVELSVGPDLEHLEAEPEILADPGEAVILTCSVPPESRHDIYARVSRPAMGIPEDAVTRSAHTALGPGAPLAIGRSLFVSPSASTETVL</sequence>
<protein>
    <submittedName>
        <fullName evidence="1">Uncharacterized protein</fullName>
    </submittedName>
</protein>
<proteinExistence type="predicted"/>
<evidence type="ECO:0000313" key="1">
    <source>
        <dbReference type="EMBL" id="POY74186.1"/>
    </source>
</evidence>
<dbReference type="AlphaFoldDB" id="A0A2S5BBM7"/>
<organism evidence="1 2">
    <name type="scientific">Rhodotorula taiwanensis</name>
    <dbReference type="NCBI Taxonomy" id="741276"/>
    <lineage>
        <taxon>Eukaryota</taxon>
        <taxon>Fungi</taxon>
        <taxon>Dikarya</taxon>
        <taxon>Basidiomycota</taxon>
        <taxon>Pucciniomycotina</taxon>
        <taxon>Microbotryomycetes</taxon>
        <taxon>Sporidiobolales</taxon>
        <taxon>Sporidiobolaceae</taxon>
        <taxon>Rhodotorula</taxon>
    </lineage>
</organism>
<dbReference type="SUPFAM" id="SSF54506">
    <property type="entry name" value="Diaminopimelate epimerase-like"/>
    <property type="match status" value="1"/>
</dbReference>
<accession>A0A2S5BBM7</accession>
<dbReference type="GO" id="GO:0003824">
    <property type="term" value="F:catalytic activity"/>
    <property type="evidence" value="ECO:0007669"/>
    <property type="project" value="InterPro"/>
</dbReference>
<dbReference type="Pfam" id="PF02567">
    <property type="entry name" value="PhzC-PhzF"/>
    <property type="match status" value="1"/>
</dbReference>
<reference evidence="1 2" key="1">
    <citation type="journal article" date="2018" name="Front. Microbiol.">
        <title>Prospects for Fungal Bioremediation of Acidic Radioactive Waste Sites: Characterization and Genome Sequence of Rhodotorula taiwanensis MD1149.</title>
        <authorList>
            <person name="Tkavc R."/>
            <person name="Matrosova V.Y."/>
            <person name="Grichenko O.E."/>
            <person name="Gostincar C."/>
            <person name="Volpe R.P."/>
            <person name="Klimenkova P."/>
            <person name="Gaidamakova E.K."/>
            <person name="Zhou C.E."/>
            <person name="Stewart B.J."/>
            <person name="Lyman M.G."/>
            <person name="Malfatti S.A."/>
            <person name="Rubinfeld B."/>
            <person name="Courtot M."/>
            <person name="Singh J."/>
            <person name="Dalgard C.L."/>
            <person name="Hamilton T."/>
            <person name="Frey K.G."/>
            <person name="Gunde-Cimerman N."/>
            <person name="Dugan L."/>
            <person name="Daly M.J."/>
        </authorList>
    </citation>
    <scope>NUCLEOTIDE SEQUENCE [LARGE SCALE GENOMIC DNA]</scope>
    <source>
        <strain evidence="1 2">MD1149</strain>
    </source>
</reference>
<dbReference type="Proteomes" id="UP000237144">
    <property type="component" value="Unassembled WGS sequence"/>
</dbReference>
<gene>
    <name evidence="1" type="ORF">BMF94_2760</name>
</gene>
<dbReference type="Gene3D" id="3.10.310.10">
    <property type="entry name" value="Diaminopimelate Epimerase, Chain A, domain 1"/>
    <property type="match status" value="1"/>
</dbReference>
<evidence type="ECO:0000313" key="2">
    <source>
        <dbReference type="Proteomes" id="UP000237144"/>
    </source>
</evidence>
<dbReference type="EMBL" id="PJQD01000028">
    <property type="protein sequence ID" value="POY74186.1"/>
    <property type="molecule type" value="Genomic_DNA"/>
</dbReference>
<dbReference type="STRING" id="741276.A0A2S5BBM7"/>